<feature type="region of interest" description="Disordered" evidence="1">
    <location>
        <begin position="340"/>
        <end position="364"/>
    </location>
</feature>
<evidence type="ECO:0000313" key="3">
    <source>
        <dbReference type="Proteomes" id="UP000198651"/>
    </source>
</evidence>
<sequence length="364" mass="40794">MSNVQELCHGDDDTSMEVYDCSEDVFQEEGGGLLSSRSGNEIDGQILLSCCSELSGVGEGAVGITGDSALKENEDLVDICCAGSSNSFVSELELESVMEGVVCSYGRNDEFCSVLKSLIMIVFDNFLCHNVCDCKHKQKKLFLLSRLESDVGIYRNPSLKEISDLVLGVAVAIVMGVEEGWDLLLMSSDGIKRYLLSHLGLDSKSLTCALLESELGFFVYSEESLRKGIVSTVVSLLRDVSVKCCYLRNNRFCDDIRYRSSLNFWNVGIFLRKVIVLLVLFPESLRPEIIHNKELSEENFDEFFPPEGRRSLESSARGLYNSDENVFDDYMSFIAKREVSYSEDEDEAPELPEPSPPWKKRRVE</sequence>
<reference evidence="3" key="1">
    <citation type="submission" date="2015-11" db="EMBL/GenBank/DDBJ databases">
        <authorList>
            <person name="Seth-Smith H.M.B."/>
        </authorList>
    </citation>
    <scope>NUCLEOTIDE SEQUENCE [LARGE SCALE GENOMIC DNA]</scope>
    <source>
        <strain evidence="3">2013Ark11</strain>
    </source>
</reference>
<organism evidence="2 3">
    <name type="scientific">Candidatus Ichthyocystis hellenicum</name>
    <dbReference type="NCBI Taxonomy" id="1561003"/>
    <lineage>
        <taxon>Bacteria</taxon>
        <taxon>Pseudomonadati</taxon>
        <taxon>Pseudomonadota</taxon>
        <taxon>Betaproteobacteria</taxon>
        <taxon>Burkholderiales</taxon>
        <taxon>Candidatus Ichthyocystis</taxon>
    </lineage>
</organism>
<dbReference type="OrthoDB" id="9872653at2"/>
<accession>A0A0S4M4S1</accession>
<dbReference type="STRING" id="1561003.Ark11_0412"/>
<dbReference type="Proteomes" id="UP000198651">
    <property type="component" value="Chromosome I"/>
</dbReference>
<evidence type="ECO:0000313" key="2">
    <source>
        <dbReference type="EMBL" id="CUT17261.1"/>
    </source>
</evidence>
<dbReference type="EMBL" id="LN906597">
    <property type="protein sequence ID" value="CUT17261.1"/>
    <property type="molecule type" value="Genomic_DNA"/>
</dbReference>
<dbReference type="RefSeq" id="WP_092342132.1">
    <property type="nucleotide sequence ID" value="NZ_FLSL01000086.1"/>
</dbReference>
<proteinExistence type="predicted"/>
<keyword evidence="3" id="KW-1185">Reference proteome</keyword>
<protein>
    <submittedName>
        <fullName evidence="2">Uncharacterized protein</fullName>
    </submittedName>
</protein>
<evidence type="ECO:0000256" key="1">
    <source>
        <dbReference type="SAM" id="MobiDB-lite"/>
    </source>
</evidence>
<dbReference type="AlphaFoldDB" id="A0A0S4M4S1"/>
<name>A0A0S4M4S1_9BURK</name>
<feature type="compositionally biased region" description="Acidic residues" evidence="1">
    <location>
        <begin position="341"/>
        <end position="350"/>
    </location>
</feature>
<gene>
    <name evidence="2" type="ORF">Ark11_0412</name>
</gene>